<organism evidence="2">
    <name type="scientific">Amblyomma triste</name>
    <name type="common">Neotropical tick</name>
    <dbReference type="NCBI Taxonomy" id="251400"/>
    <lineage>
        <taxon>Eukaryota</taxon>
        <taxon>Metazoa</taxon>
        <taxon>Ecdysozoa</taxon>
        <taxon>Arthropoda</taxon>
        <taxon>Chelicerata</taxon>
        <taxon>Arachnida</taxon>
        <taxon>Acari</taxon>
        <taxon>Parasitiformes</taxon>
        <taxon>Ixodida</taxon>
        <taxon>Ixodoidea</taxon>
        <taxon>Ixodidae</taxon>
        <taxon>Amblyomminae</taxon>
        <taxon>Amblyomma</taxon>
    </lineage>
</organism>
<dbReference type="Pfam" id="PF00651">
    <property type="entry name" value="BTB"/>
    <property type="match status" value="1"/>
</dbReference>
<dbReference type="SMART" id="SM00225">
    <property type="entry name" value="BTB"/>
    <property type="match status" value="1"/>
</dbReference>
<accession>A0A023GBP4</accession>
<feature type="domain" description="BTB" evidence="1">
    <location>
        <begin position="60"/>
        <end position="132"/>
    </location>
</feature>
<name>A0A023GBP4_AMBTT</name>
<protein>
    <recommendedName>
        <fullName evidence="1">BTB domain-containing protein</fullName>
    </recommendedName>
</protein>
<dbReference type="InterPro" id="IPR000210">
    <property type="entry name" value="BTB/POZ_dom"/>
</dbReference>
<dbReference type="EMBL" id="GBBM01005333">
    <property type="protein sequence ID" value="JAC30085.1"/>
    <property type="molecule type" value="mRNA"/>
</dbReference>
<dbReference type="InterPro" id="IPR011333">
    <property type="entry name" value="SKP1/BTB/POZ_sf"/>
</dbReference>
<dbReference type="SUPFAM" id="SSF54695">
    <property type="entry name" value="POZ domain"/>
    <property type="match status" value="1"/>
</dbReference>
<dbReference type="GO" id="GO:0022008">
    <property type="term" value="P:neurogenesis"/>
    <property type="evidence" value="ECO:0007669"/>
    <property type="project" value="TreeGrafter"/>
</dbReference>
<proteinExistence type="evidence at transcript level"/>
<dbReference type="PANTHER" id="PTHR45774:SF4">
    <property type="entry name" value="AXUNDEAD, ISOFORM F"/>
    <property type="match status" value="1"/>
</dbReference>
<dbReference type="GO" id="GO:0005829">
    <property type="term" value="C:cytosol"/>
    <property type="evidence" value="ECO:0007669"/>
    <property type="project" value="TreeGrafter"/>
</dbReference>
<reference evidence="2" key="1">
    <citation type="submission" date="2014-03" db="EMBL/GenBank/DDBJ databases">
        <title>The sialotranscriptome of Amblyomma triste, Amblyomma parvum and Amblyomma cajennense ticks, uncovered by 454-based RNA-seq.</title>
        <authorList>
            <person name="Garcia G.R."/>
            <person name="Gardinassi L.G."/>
            <person name="Ribeiro J.M."/>
            <person name="Anatriello E."/>
            <person name="Ferreira B.R."/>
            <person name="Moreira H.N."/>
            <person name="Mafra C."/>
            <person name="Olegario M.M."/>
            <person name="Szabo P.J."/>
            <person name="Miranda-Santos I.K."/>
            <person name="Maruyama S.R."/>
        </authorList>
    </citation>
    <scope>NUCLEOTIDE SEQUENCE</scope>
    <source>
        <strain evidence="2">Mato Grasso do Sul</strain>
        <tissue evidence="2">Salivary glands</tissue>
    </source>
</reference>
<evidence type="ECO:0000313" key="2">
    <source>
        <dbReference type="EMBL" id="JAC30085.1"/>
    </source>
</evidence>
<dbReference type="Gene3D" id="3.30.710.10">
    <property type="entry name" value="Potassium Channel Kv1.1, Chain A"/>
    <property type="match status" value="1"/>
</dbReference>
<dbReference type="PANTHER" id="PTHR45774">
    <property type="entry name" value="BTB/POZ DOMAIN-CONTAINING"/>
    <property type="match status" value="1"/>
</dbReference>
<evidence type="ECO:0000259" key="1">
    <source>
        <dbReference type="PROSITE" id="PS50097"/>
    </source>
</evidence>
<dbReference type="PROSITE" id="PS50097">
    <property type="entry name" value="BTB"/>
    <property type="match status" value="1"/>
</dbReference>
<dbReference type="CDD" id="cd18186">
    <property type="entry name" value="BTB_POZ_ZBTB_KLHL-like"/>
    <property type="match status" value="1"/>
</dbReference>
<dbReference type="AlphaFoldDB" id="A0A023GBP4"/>
<sequence>MTAYIYCNRCGYRTTCESCRQQNYYDYHTGSSKRYVAASCQTDSAQEFSFARFLKAEELTDVEIVVESDRFPGQRGIFKAHRLVLALQNEVFRAMFYGNFPKEERVVITDLHPEGVLGLLRYFYSGKLEVDSVHQALCTRSAAIKYLEPKLSEMCAIHVKSKMTAKDVCPVLDYVLSMGEDVSSLPARALIQKESLSVISSKEFGSCLACTVHFVLDHAVKVPEVTVMRAVHSWALNRQQNSPKLGAEETSLRKIMLPFFSKLRFLALTAQDFVSGPNQWGALSDCEARALLSNIIQRSSLPWPAGFCKTEGPR</sequence>